<comment type="caution">
    <text evidence="1">The sequence shown here is derived from an EMBL/GenBank/DDBJ whole genome shotgun (WGS) entry which is preliminary data.</text>
</comment>
<dbReference type="RefSeq" id="WP_248479098.1">
    <property type="nucleotide sequence ID" value="NZ_JALPRF010000003.1"/>
</dbReference>
<proteinExistence type="predicted"/>
<sequence>MIKSVSMKMGLHQGARAILINAPADAVQAIDPSGLQLETELIGDFDYIHLFVVSQLELHKQLPAVKNQLKPTGTIWVSWPKGGQKGTDLALPAVIKIAYDYGFVESKCLRVNNIWSALKLTWPKAGKVYNNKYGKLNL</sequence>
<accession>A0ABT0HQZ2</accession>
<organism evidence="1 2">
    <name type="scientific">Spirosoma liriopis</name>
    <dbReference type="NCBI Taxonomy" id="2937440"/>
    <lineage>
        <taxon>Bacteria</taxon>
        <taxon>Pseudomonadati</taxon>
        <taxon>Bacteroidota</taxon>
        <taxon>Cytophagia</taxon>
        <taxon>Cytophagales</taxon>
        <taxon>Cytophagaceae</taxon>
        <taxon>Spirosoma</taxon>
    </lineage>
</organism>
<dbReference type="EMBL" id="JALPRF010000003">
    <property type="protein sequence ID" value="MCK8494591.1"/>
    <property type="molecule type" value="Genomic_DNA"/>
</dbReference>
<evidence type="ECO:0000313" key="1">
    <source>
        <dbReference type="EMBL" id="MCK8494591.1"/>
    </source>
</evidence>
<name>A0ABT0HQZ2_9BACT</name>
<dbReference type="Proteomes" id="UP001202180">
    <property type="component" value="Unassembled WGS sequence"/>
</dbReference>
<keyword evidence="2" id="KW-1185">Reference proteome</keyword>
<evidence type="ECO:0000313" key="2">
    <source>
        <dbReference type="Proteomes" id="UP001202180"/>
    </source>
</evidence>
<reference evidence="1 2" key="1">
    <citation type="submission" date="2022-04" db="EMBL/GenBank/DDBJ databases">
        <title>Spirosoma sp. strain RP8 genome sequencing and assembly.</title>
        <authorList>
            <person name="Jung Y."/>
        </authorList>
    </citation>
    <scope>NUCLEOTIDE SEQUENCE [LARGE SCALE GENOMIC DNA]</scope>
    <source>
        <strain evidence="1 2">RP8</strain>
    </source>
</reference>
<gene>
    <name evidence="1" type="ORF">M0L20_22170</name>
</gene>
<protein>
    <recommendedName>
        <fullName evidence="3">DUF3052 domain-containing protein</fullName>
    </recommendedName>
</protein>
<evidence type="ECO:0008006" key="3">
    <source>
        <dbReference type="Google" id="ProtNLM"/>
    </source>
</evidence>